<dbReference type="PANTHER" id="PTHR43489:SF6">
    <property type="entry name" value="HYDROXYPYRUVATE ISOMERASE-RELATED"/>
    <property type="match status" value="1"/>
</dbReference>
<feature type="active site" description="Proton donor/acceptor" evidence="8">
    <location>
        <position position="248"/>
    </location>
</feature>
<dbReference type="PANTHER" id="PTHR43489">
    <property type="entry name" value="ISOMERASE"/>
    <property type="match status" value="1"/>
</dbReference>
<proteinExistence type="inferred from homology"/>
<comment type="similarity">
    <text evidence="3 7">Belongs to the hyi family.</text>
</comment>
<dbReference type="InterPro" id="IPR026040">
    <property type="entry name" value="HyI-like"/>
</dbReference>
<evidence type="ECO:0000256" key="7">
    <source>
        <dbReference type="PIRNR" id="PIRNR006241"/>
    </source>
</evidence>
<organism evidence="10">
    <name type="scientific">Graphocephala atropunctata</name>
    <dbReference type="NCBI Taxonomy" id="36148"/>
    <lineage>
        <taxon>Eukaryota</taxon>
        <taxon>Metazoa</taxon>
        <taxon>Ecdysozoa</taxon>
        <taxon>Arthropoda</taxon>
        <taxon>Hexapoda</taxon>
        <taxon>Insecta</taxon>
        <taxon>Pterygota</taxon>
        <taxon>Neoptera</taxon>
        <taxon>Paraneoptera</taxon>
        <taxon>Hemiptera</taxon>
        <taxon>Auchenorrhyncha</taxon>
        <taxon>Membracoidea</taxon>
        <taxon>Cicadellidae</taxon>
        <taxon>Cicadellinae</taxon>
        <taxon>Cicadellini</taxon>
        <taxon>Graphocephala</taxon>
    </lineage>
</organism>
<accession>A0A1B6MSK2</accession>
<name>A0A1B6MSK2_9HEMI</name>
<dbReference type="AlphaFoldDB" id="A0A1B6MSK2"/>
<dbReference type="Pfam" id="PF01261">
    <property type="entry name" value="AP_endonuc_2"/>
    <property type="match status" value="1"/>
</dbReference>
<comment type="function">
    <text evidence="2 7">Catalyzes the reversible isomerization between hydroxypyruvate and 2-hydroxy-3-oxopropanoate (also termed tartronate semialdehyde).</text>
</comment>
<evidence type="ECO:0000256" key="2">
    <source>
        <dbReference type="ARBA" id="ARBA00002968"/>
    </source>
</evidence>
<evidence type="ECO:0000256" key="5">
    <source>
        <dbReference type="ARBA" id="ARBA00017985"/>
    </source>
</evidence>
<evidence type="ECO:0000259" key="9">
    <source>
        <dbReference type="Pfam" id="PF01261"/>
    </source>
</evidence>
<comment type="catalytic activity">
    <reaction evidence="1 7">
        <text>3-hydroxypyruvate = 2-hydroxy-3-oxopropanoate</text>
        <dbReference type="Rhea" id="RHEA:11952"/>
        <dbReference type="ChEBI" id="CHEBI:17180"/>
        <dbReference type="ChEBI" id="CHEBI:57978"/>
        <dbReference type="EC" id="5.3.1.22"/>
    </reaction>
</comment>
<protein>
    <recommendedName>
        <fullName evidence="5 7">Putative hydroxypyruvate isomerase</fullName>
        <ecNumber evidence="4 7">5.3.1.22</ecNumber>
    </recommendedName>
</protein>
<evidence type="ECO:0000256" key="8">
    <source>
        <dbReference type="PIRSR" id="PIRSR006241-50"/>
    </source>
</evidence>
<evidence type="ECO:0000256" key="3">
    <source>
        <dbReference type="ARBA" id="ARBA00005962"/>
    </source>
</evidence>
<feature type="active site" description="Proton donor/acceptor" evidence="8">
    <location>
        <position position="150"/>
    </location>
</feature>
<evidence type="ECO:0000256" key="6">
    <source>
        <dbReference type="ARBA" id="ARBA00023235"/>
    </source>
</evidence>
<dbReference type="PIRSF" id="PIRSF006241">
    <property type="entry name" value="HyI"/>
    <property type="match status" value="1"/>
</dbReference>
<sequence length="269" mass="30071">MIPIGRKMLLKFCPNLSFMFQESSSMLERYSLAKQSGFQAVEGGFVYNTPVEEVVKAKREAGVEQILLNVNPGNTSKGELGFAAIPGQQEKFKNGLQEAITYCKALECKLIHIMAGKVQNPNEENDRVYEENLRLAASILKTENIVGVIEPINGISIPGYYMNDFKKGLDVVKKINSPHIRLLADLFHFKMLKIDLLSSIKEAFPYIGHVQVAQAPKRNEPDTEGEIDFKSAFSLLESLGYNGWIGLEYKPASDTRTGLKWVEAMGYTL</sequence>
<reference evidence="10" key="1">
    <citation type="submission" date="2015-11" db="EMBL/GenBank/DDBJ databases">
        <title>De novo transcriptome assembly of four potential Pierce s Disease insect vectors from Arizona vineyards.</title>
        <authorList>
            <person name="Tassone E.E."/>
        </authorList>
    </citation>
    <scope>NUCLEOTIDE SEQUENCE</scope>
</reference>
<dbReference type="GO" id="GO:0046487">
    <property type="term" value="P:glyoxylate metabolic process"/>
    <property type="evidence" value="ECO:0007669"/>
    <property type="project" value="TreeGrafter"/>
</dbReference>
<dbReference type="InterPro" id="IPR036237">
    <property type="entry name" value="Xyl_isomerase-like_sf"/>
</dbReference>
<dbReference type="EMBL" id="GEBQ01001056">
    <property type="protein sequence ID" value="JAT38921.1"/>
    <property type="molecule type" value="Transcribed_RNA"/>
</dbReference>
<dbReference type="InterPro" id="IPR050417">
    <property type="entry name" value="Sugar_Epim/Isomerase"/>
</dbReference>
<dbReference type="InterPro" id="IPR013022">
    <property type="entry name" value="Xyl_isomerase-like_TIM-brl"/>
</dbReference>
<dbReference type="Gene3D" id="3.20.20.150">
    <property type="entry name" value="Divalent-metal-dependent TIM barrel enzymes"/>
    <property type="match status" value="1"/>
</dbReference>
<gene>
    <name evidence="10" type="ORF">g.24106</name>
</gene>
<keyword evidence="6 7" id="KW-0413">Isomerase</keyword>
<feature type="domain" description="Xylose isomerase-like TIM barrel" evidence="9">
    <location>
        <begin position="32"/>
        <end position="264"/>
    </location>
</feature>
<dbReference type="GO" id="GO:0008903">
    <property type="term" value="F:hydroxypyruvate isomerase activity"/>
    <property type="evidence" value="ECO:0007669"/>
    <property type="project" value="UniProtKB-EC"/>
</dbReference>
<dbReference type="FunFam" id="3.20.20.150:FF:000007">
    <property type="entry name" value="Hydroxypyruvate isomerase"/>
    <property type="match status" value="1"/>
</dbReference>
<dbReference type="SUPFAM" id="SSF51658">
    <property type="entry name" value="Xylose isomerase-like"/>
    <property type="match status" value="1"/>
</dbReference>
<evidence type="ECO:0000313" key="10">
    <source>
        <dbReference type="EMBL" id="JAT38921.1"/>
    </source>
</evidence>
<dbReference type="EC" id="5.3.1.22" evidence="4 7"/>
<evidence type="ECO:0000256" key="1">
    <source>
        <dbReference type="ARBA" id="ARBA00000476"/>
    </source>
</evidence>
<evidence type="ECO:0000256" key="4">
    <source>
        <dbReference type="ARBA" id="ARBA00012570"/>
    </source>
</evidence>